<proteinExistence type="predicted"/>
<feature type="domain" description="KfrB" evidence="2">
    <location>
        <begin position="236"/>
        <end position="265"/>
    </location>
</feature>
<evidence type="ECO:0000313" key="3">
    <source>
        <dbReference type="EMBL" id="ROU09399.1"/>
    </source>
</evidence>
<dbReference type="InterPro" id="IPR027417">
    <property type="entry name" value="P-loop_NTPase"/>
</dbReference>
<evidence type="ECO:0000256" key="1">
    <source>
        <dbReference type="SAM" id="MobiDB-lite"/>
    </source>
</evidence>
<dbReference type="PANTHER" id="PTHR39206:SF1">
    <property type="entry name" value="SLL8004 PROTEIN"/>
    <property type="match status" value="1"/>
</dbReference>
<dbReference type="Gene3D" id="3.40.50.300">
    <property type="entry name" value="P-loop containing nucleotide triphosphate hydrolases"/>
    <property type="match status" value="1"/>
</dbReference>
<comment type="caution">
    <text evidence="3">The sequence shown here is derived from an EMBL/GenBank/DDBJ whole genome shotgun (WGS) entry which is preliminary data.</text>
</comment>
<dbReference type="Pfam" id="PF13671">
    <property type="entry name" value="AAA_33"/>
    <property type="match status" value="1"/>
</dbReference>
<feature type="region of interest" description="Disordered" evidence="1">
    <location>
        <begin position="281"/>
        <end position="328"/>
    </location>
</feature>
<name>A0A3N2RPS1_LYSEN</name>
<gene>
    <name evidence="3" type="ORF">D9T17_00790</name>
</gene>
<reference evidence="3 4" key="1">
    <citation type="submission" date="2018-10" db="EMBL/GenBank/DDBJ databases">
        <title>The genome of Lysobacter enzymogenes OH11.</title>
        <authorList>
            <person name="Liu F."/>
            <person name="Zhao Y."/>
            <person name="Qian G."/>
            <person name="Chen Y."/>
            <person name="Xu H."/>
        </authorList>
    </citation>
    <scope>NUCLEOTIDE SEQUENCE [LARGE SCALE GENOMIC DNA]</scope>
    <source>
        <strain evidence="3 4">OH11</strain>
    </source>
</reference>
<accession>A0A3N2RPS1</accession>
<dbReference type="Proteomes" id="UP000275910">
    <property type="component" value="Unassembled WGS sequence"/>
</dbReference>
<sequence>MPGDDLPRMIVFAGPNGSGKSTITKSWSEEPGFPKDGYINADEIAKGMEKQYPDYHERNFRAANIAEEHRKLALESGKPFAFETVMSTPGKLAQFDEARNKGFSVDLVFVTTEHSEINKQRVGNRVAGGGHGVDAGKIVERYDRAMDLLPAAVEKANTATIYDNSGRDPIVVAKKLENGKMVYPQGENTPEWVKDRLQKPLEAREASRADLDKELRGRVPGGADVRPADISAGHEYRGRVALMTSQHVLQHVSGTNFVLHDRSLTPAMDFAKAQKDPGFPEINVSYKFGPDGKHPPQAPEATQAQGQQQAQQQAPSGQEPPQLPRSKL</sequence>
<dbReference type="InterPro" id="IPR040782">
    <property type="entry name" value="KfrB"/>
</dbReference>
<dbReference type="PANTHER" id="PTHR39206">
    <property type="entry name" value="SLL8004 PROTEIN"/>
    <property type="match status" value="1"/>
</dbReference>
<dbReference type="SUPFAM" id="SSF52540">
    <property type="entry name" value="P-loop containing nucleoside triphosphate hydrolases"/>
    <property type="match status" value="1"/>
</dbReference>
<dbReference type="EMBL" id="RCTY01000001">
    <property type="protein sequence ID" value="ROU09399.1"/>
    <property type="molecule type" value="Genomic_DNA"/>
</dbReference>
<protein>
    <recommendedName>
        <fullName evidence="2">KfrB domain-containing protein</fullName>
    </recommendedName>
</protein>
<feature type="compositionally biased region" description="Low complexity" evidence="1">
    <location>
        <begin position="299"/>
        <end position="320"/>
    </location>
</feature>
<dbReference type="RefSeq" id="WP_123645613.1">
    <property type="nucleotide sequence ID" value="NZ_RCTY01000001.1"/>
</dbReference>
<dbReference type="AlphaFoldDB" id="A0A3N2RPS1"/>
<evidence type="ECO:0000313" key="4">
    <source>
        <dbReference type="Proteomes" id="UP000275910"/>
    </source>
</evidence>
<organism evidence="3 4">
    <name type="scientific">Lysobacter enzymogenes</name>
    <dbReference type="NCBI Taxonomy" id="69"/>
    <lineage>
        <taxon>Bacteria</taxon>
        <taxon>Pseudomonadati</taxon>
        <taxon>Pseudomonadota</taxon>
        <taxon>Gammaproteobacteria</taxon>
        <taxon>Lysobacterales</taxon>
        <taxon>Lysobacteraceae</taxon>
        <taxon>Lysobacter</taxon>
    </lineage>
</organism>
<dbReference type="Pfam" id="PF18790">
    <property type="entry name" value="KfrB"/>
    <property type="match status" value="1"/>
</dbReference>
<evidence type="ECO:0000259" key="2">
    <source>
        <dbReference type="Pfam" id="PF18790"/>
    </source>
</evidence>